<feature type="domain" description="Formyl transferase N-terminal" evidence="1">
    <location>
        <begin position="93"/>
        <end position="203"/>
    </location>
</feature>
<dbReference type="InterPro" id="IPR002376">
    <property type="entry name" value="Formyl_transf_N"/>
</dbReference>
<organism evidence="2 3">
    <name type="scientific">Waterburya agarophytonicola KI4</name>
    <dbReference type="NCBI Taxonomy" id="2874699"/>
    <lineage>
        <taxon>Bacteria</taxon>
        <taxon>Bacillati</taxon>
        <taxon>Cyanobacteriota</taxon>
        <taxon>Cyanophyceae</taxon>
        <taxon>Pleurocapsales</taxon>
        <taxon>Hyellaceae</taxon>
        <taxon>Waterburya</taxon>
        <taxon>Waterburya agarophytonicola</taxon>
    </lineage>
</organism>
<comment type="caution">
    <text evidence="2">The sequence shown here is derived from an EMBL/GenBank/DDBJ whole genome shotgun (WGS) entry which is preliminary data.</text>
</comment>
<proteinExistence type="predicted"/>
<dbReference type="InterPro" id="IPR036477">
    <property type="entry name" value="Formyl_transf_N_sf"/>
</dbReference>
<dbReference type="PANTHER" id="PTHR11138:SF5">
    <property type="entry name" value="METHIONYL-TRNA FORMYLTRANSFERASE, MITOCHONDRIAL"/>
    <property type="match status" value="1"/>
</dbReference>
<evidence type="ECO:0000259" key="1">
    <source>
        <dbReference type="Pfam" id="PF00551"/>
    </source>
</evidence>
<dbReference type="AlphaFoldDB" id="A0A964BU40"/>
<sequence>MSIVCFIRKQPVTVYFVNKINETHKVDLVVIEKPSSSQFLIGLIKFKGLFGAARTLLDRFLLKTWKSNLYDQLFSNSWKNLNKDIPIMVVKSVNSPTVCQKIRETHPDLLLVHGTSIVKPEIINNVNLGLNLHWGLSPYYRGAACTEWALLNWDIYNIGVTIHKLASEIDGGDIVAQARIDAQPDDTIHSINMKLTYFGTELVTKIINRIECGHQINFAKQDLSLGYLNIKKQFGKYLVKQTEFIDKNGVIKTILKNPSRTKKLPIITLKD</sequence>
<gene>
    <name evidence="2" type="ORF">I4641_16300</name>
</gene>
<dbReference type="CDD" id="cd08653">
    <property type="entry name" value="FMT_core_like_3"/>
    <property type="match status" value="1"/>
</dbReference>
<dbReference type="SUPFAM" id="SSF53328">
    <property type="entry name" value="Formyltransferase"/>
    <property type="match status" value="1"/>
</dbReference>
<dbReference type="GO" id="GO:0004479">
    <property type="term" value="F:methionyl-tRNA formyltransferase activity"/>
    <property type="evidence" value="ECO:0007669"/>
    <property type="project" value="TreeGrafter"/>
</dbReference>
<protein>
    <recommendedName>
        <fullName evidence="1">Formyl transferase N-terminal domain-containing protein</fullName>
    </recommendedName>
</protein>
<name>A0A964BU40_9CYAN</name>
<dbReference type="Proteomes" id="UP000729733">
    <property type="component" value="Unassembled WGS sequence"/>
</dbReference>
<dbReference type="EMBL" id="JADWDC010000046">
    <property type="protein sequence ID" value="MCC0178538.1"/>
    <property type="molecule type" value="Genomic_DNA"/>
</dbReference>
<dbReference type="Pfam" id="PF00551">
    <property type="entry name" value="Formyl_trans_N"/>
    <property type="match status" value="1"/>
</dbReference>
<reference evidence="2" key="1">
    <citation type="journal article" date="2021" name="Antonie Van Leeuwenhoek">
        <title>Draft genome and description of Waterburya agarophytonicola gen. nov. sp. nov. (Pleurocapsales, Cyanobacteria): a seaweed symbiont.</title>
        <authorList>
            <person name="Bonthond G."/>
            <person name="Shalygin S."/>
            <person name="Bayer T."/>
            <person name="Weinberger F."/>
        </authorList>
    </citation>
    <scope>NUCLEOTIDE SEQUENCE</scope>
    <source>
        <strain evidence="2">KI4</strain>
    </source>
</reference>
<dbReference type="RefSeq" id="WP_229641636.1">
    <property type="nucleotide sequence ID" value="NZ_JADWDC010000046.1"/>
</dbReference>
<dbReference type="GO" id="GO:0005829">
    <property type="term" value="C:cytosol"/>
    <property type="evidence" value="ECO:0007669"/>
    <property type="project" value="TreeGrafter"/>
</dbReference>
<evidence type="ECO:0000313" key="3">
    <source>
        <dbReference type="Proteomes" id="UP000729733"/>
    </source>
</evidence>
<dbReference type="Gene3D" id="3.40.50.12230">
    <property type="match status" value="1"/>
</dbReference>
<evidence type="ECO:0000313" key="2">
    <source>
        <dbReference type="EMBL" id="MCC0178538.1"/>
    </source>
</evidence>
<accession>A0A964BU40</accession>
<dbReference type="PANTHER" id="PTHR11138">
    <property type="entry name" value="METHIONYL-TRNA FORMYLTRANSFERASE"/>
    <property type="match status" value="1"/>
</dbReference>
<keyword evidence="3" id="KW-1185">Reference proteome</keyword>